<accession>A0A0A1UAV9</accession>
<comment type="similarity">
    <text evidence="1 5">Belongs to the Nudix hydrolase family. CPSF5 subfamily.</text>
</comment>
<dbReference type="Proteomes" id="UP000014680">
    <property type="component" value="Unassembled WGS sequence"/>
</dbReference>
<proteinExistence type="inferred from homology"/>
<sequence length="262" mass="29832">MEEVKPNNTISEPLAAPQIPQEAVAMDEETPQPMISENPVDKKEEKEEKVVEKKEELPTRVGEARLKIYPITNYKIITQPDTSKIKLQSSHHRMDVLREFVEKNHVSRVCVYGVILVNNMGFPCLLTLQPSKGSTATAESQLIGGKLKVGEDDPVEGLKRKMRDKLNLEYGIHYDIGELLGVFYRINYDKYLYPYIPPHVTLPKEIIKVYMIHMKESCKFGVLDSVSLNSLPLYDLLNNTDLFDVVLCNIPTLISRYILVNG</sequence>
<evidence type="ECO:0000313" key="8">
    <source>
        <dbReference type="Proteomes" id="UP000014680"/>
    </source>
</evidence>
<dbReference type="AlphaFoldDB" id="A0A0A1UAV9"/>
<evidence type="ECO:0000256" key="2">
    <source>
        <dbReference type="ARBA" id="ARBA00022664"/>
    </source>
</evidence>
<name>A0A0A1UAV9_ENTIV</name>
<evidence type="ECO:0000256" key="3">
    <source>
        <dbReference type="ARBA" id="ARBA00022884"/>
    </source>
</evidence>
<dbReference type="GO" id="GO:0005737">
    <property type="term" value="C:cytoplasm"/>
    <property type="evidence" value="ECO:0007669"/>
    <property type="project" value="UniProtKB-SubCell"/>
</dbReference>
<dbReference type="PIRSF" id="PIRSF017888">
    <property type="entry name" value="CPSF-25"/>
    <property type="match status" value="1"/>
</dbReference>
<dbReference type="OrthoDB" id="277288at2759"/>
<evidence type="ECO:0000256" key="6">
    <source>
        <dbReference type="SAM" id="MobiDB-lite"/>
    </source>
</evidence>
<dbReference type="VEuPathDB" id="AmoebaDB:EIN_380720"/>
<dbReference type="GO" id="GO:0031124">
    <property type="term" value="P:mRNA 3'-end processing"/>
    <property type="evidence" value="ECO:0007669"/>
    <property type="project" value="InterPro"/>
</dbReference>
<dbReference type="SUPFAM" id="SSF55811">
    <property type="entry name" value="Nudix"/>
    <property type="match status" value="1"/>
</dbReference>
<dbReference type="GO" id="GO:0005849">
    <property type="term" value="C:mRNA cleavage factor complex"/>
    <property type="evidence" value="ECO:0007669"/>
    <property type="project" value="UniProtKB-UniRule"/>
</dbReference>
<keyword evidence="5" id="KW-0963">Cytoplasm</keyword>
<evidence type="ECO:0000256" key="5">
    <source>
        <dbReference type="PIRNR" id="PIRNR017888"/>
    </source>
</evidence>
<feature type="compositionally biased region" description="Polar residues" evidence="6">
    <location>
        <begin position="1"/>
        <end position="11"/>
    </location>
</feature>
<gene>
    <name evidence="7" type="ORF">EIN_380720</name>
</gene>
<evidence type="ECO:0000313" key="7">
    <source>
        <dbReference type="EMBL" id="ELP92125.1"/>
    </source>
</evidence>
<dbReference type="InterPro" id="IPR016706">
    <property type="entry name" value="Cleav_polyA_spec_factor_su5"/>
</dbReference>
<dbReference type="EMBL" id="KB206395">
    <property type="protein sequence ID" value="ELP92125.1"/>
    <property type="molecule type" value="Genomic_DNA"/>
</dbReference>
<keyword evidence="8" id="KW-1185">Reference proteome</keyword>
<feature type="region of interest" description="Disordered" evidence="6">
    <location>
        <begin position="1"/>
        <end position="47"/>
    </location>
</feature>
<dbReference type="CDD" id="cd18871">
    <property type="entry name" value="NUDIX_Cfim25_Nudt21"/>
    <property type="match status" value="1"/>
</dbReference>
<dbReference type="GO" id="GO:0003729">
    <property type="term" value="F:mRNA binding"/>
    <property type="evidence" value="ECO:0007669"/>
    <property type="project" value="UniProtKB-UniRule"/>
</dbReference>
<keyword evidence="4 5" id="KW-0539">Nucleus</keyword>
<dbReference type="Pfam" id="PF13869">
    <property type="entry name" value="NUDIX_2"/>
    <property type="match status" value="1"/>
</dbReference>
<dbReference type="Gene3D" id="3.90.79.10">
    <property type="entry name" value="Nucleoside Triphosphate Pyrophosphohydrolase"/>
    <property type="match status" value="1"/>
</dbReference>
<comment type="function">
    <text evidence="5">Component of the cleavage factor Im (CFIm) complex that functions as an activator of the pre-mRNA 3'-end cleavage and polyadenylation processing required for the maturation of pre-mRNA into functional mRNAs. CFIm contributes to the recruitment of multiprotein complexes on specific sequences on the pre-mRNA 3'-end, so called cleavage and polyadenylation signals (pA signals). Most pre-mRNAs contain multiple pA signals, resulting in alternative cleavage and polyadenylation (APA) producing mRNAs with variable 3'-end formation. The CFIm complex acts as a key regulator of cleavage and polyadenylation site choice during APA through its binding to 5'-UGUA-3' elements localized in the 3'-untranslated region (UTR) for a huge number of pre-mRNAs.</text>
</comment>
<keyword evidence="3 5" id="KW-0694">RNA-binding</keyword>
<dbReference type="PANTHER" id="PTHR13047">
    <property type="entry name" value="PRE-MRNA CLEAVAGE FACTOR IM, 25KD SUBUNIT"/>
    <property type="match status" value="1"/>
</dbReference>
<evidence type="ECO:0000256" key="4">
    <source>
        <dbReference type="ARBA" id="ARBA00023242"/>
    </source>
</evidence>
<organism evidence="7 8">
    <name type="scientific">Entamoeba invadens IP1</name>
    <dbReference type="NCBI Taxonomy" id="370355"/>
    <lineage>
        <taxon>Eukaryota</taxon>
        <taxon>Amoebozoa</taxon>
        <taxon>Evosea</taxon>
        <taxon>Archamoebae</taxon>
        <taxon>Mastigamoebida</taxon>
        <taxon>Entamoebidae</taxon>
        <taxon>Entamoeba</taxon>
    </lineage>
</organism>
<protein>
    <recommendedName>
        <fullName evidence="5">Cleavage and polyadenylation specificity factor subunit 5</fullName>
    </recommendedName>
</protein>
<reference evidence="7 8" key="1">
    <citation type="submission" date="2012-10" db="EMBL/GenBank/DDBJ databases">
        <authorList>
            <person name="Zafar N."/>
            <person name="Inman J."/>
            <person name="Hall N."/>
            <person name="Lorenzi H."/>
            <person name="Caler E."/>
        </authorList>
    </citation>
    <scope>NUCLEOTIDE SEQUENCE [LARGE SCALE GENOMIC DNA]</scope>
    <source>
        <strain evidence="7 8">IP1</strain>
    </source>
</reference>
<comment type="subcellular location">
    <subcellularLocation>
        <location evidence="5">Nucleus</location>
    </subcellularLocation>
    <subcellularLocation>
        <location evidence="5">Cytoplasm</location>
    </subcellularLocation>
</comment>
<dbReference type="GeneID" id="14891153"/>
<evidence type="ECO:0000256" key="1">
    <source>
        <dbReference type="ARBA" id="ARBA00009710"/>
    </source>
</evidence>
<dbReference type="InterPro" id="IPR015797">
    <property type="entry name" value="NUDIX_hydrolase-like_dom_sf"/>
</dbReference>
<comment type="subunit">
    <text evidence="5">Homodimer (via N- and C-terminus); binds RNA as homodimer. Component of the cleavage factor Im (CFIm) complex.</text>
</comment>
<keyword evidence="2 5" id="KW-0507">mRNA processing</keyword>
<dbReference type="KEGG" id="eiv:EIN_380720"/>
<dbReference type="RefSeq" id="XP_004258896.1">
    <property type="nucleotide sequence ID" value="XM_004258848.1"/>
</dbReference>